<accession>A0A9D2KZR0</accession>
<dbReference type="AlphaFoldDB" id="A0A9D2KZR0"/>
<feature type="transmembrane region" description="Helical" evidence="1">
    <location>
        <begin position="337"/>
        <end position="355"/>
    </location>
</feature>
<keyword evidence="1" id="KW-1133">Transmembrane helix</keyword>
<feature type="transmembrane region" description="Helical" evidence="1">
    <location>
        <begin position="412"/>
        <end position="431"/>
    </location>
</feature>
<feature type="transmembrane region" description="Helical" evidence="1">
    <location>
        <begin position="588"/>
        <end position="609"/>
    </location>
</feature>
<dbReference type="EMBL" id="DWYY01000074">
    <property type="protein sequence ID" value="HJA92878.1"/>
    <property type="molecule type" value="Genomic_DNA"/>
</dbReference>
<feature type="transmembrane region" description="Helical" evidence="1">
    <location>
        <begin position="367"/>
        <end position="400"/>
    </location>
</feature>
<sequence>MAERLRENKKIWLAIAAVEILVICLAGFFYSRRKPVEIAFTQNDLVYDSGEPGFYLDTTTSSSLISTPAFTLPKGMYTVTLQYEYEGLAIMNISYVDGRMVSNVSGNIQAGNTGISTCDFKVRYNNRPVQVNGRLRGDAQEGSYLLIREIKITDSPVALANFLFRIVMAFLLLNLLLVFALYWSRLTQNKVKWRETKQLALLILFGSIPLFIDYLPDGAHDISFHLMRIEGIREGLQSGMFPVRIQPGWLNGHGYAVSIFYGDLFLYIPAILRMFGISIQTCYQFYVLLVNAATVLVSYFFFSRMSDRQTGMFCAALYSLNIYRLTCLYSRAAVGEYTAMIFLPMLLYGFWSVYTREEDSEEYKNSWIIIALGFTGLILTHMITCEMAALFIVILCAVLWKRTFRKKTFLTLVKAAVALCLLNLWFLVPFLDYMKNGVYVLNASDSYAAFRIDERAAFPAQLFMNTYDVRGMSTGHDAGIISEMPQTPGIALLLVLVSWFLLCTGEKNEGKEEKRRERLCVCLCALSLILTTYLVPFSELVEIIPLLKLPIRSIQYPWRFLSAAAVFLTWLACLMFGRKGGSENWRKLMKMGIFGIACWQALTFMSSVLRDNGALRIYQMGNMTTLEVSGGEYLPPGYNLNDYVDALTYDAEKVTVSEWGREKNQIHAEISNLTTETQQVEVPYVYYKGYVAEDENGNSLPILTGASGRISVSVPAGYTGSFKVEFREPWYWRVSEVISMLMLLVIVLSCTKWFEKKEKKILWRRS</sequence>
<reference evidence="2" key="1">
    <citation type="journal article" date="2021" name="PeerJ">
        <title>Extensive microbial diversity within the chicken gut microbiome revealed by metagenomics and culture.</title>
        <authorList>
            <person name="Gilroy R."/>
            <person name="Ravi A."/>
            <person name="Getino M."/>
            <person name="Pursley I."/>
            <person name="Horton D.L."/>
            <person name="Alikhan N.F."/>
            <person name="Baker D."/>
            <person name="Gharbi K."/>
            <person name="Hall N."/>
            <person name="Watson M."/>
            <person name="Adriaenssens E.M."/>
            <person name="Foster-Nyarko E."/>
            <person name="Jarju S."/>
            <person name="Secka A."/>
            <person name="Antonio M."/>
            <person name="Oren A."/>
            <person name="Chaudhuri R.R."/>
            <person name="La Ragione R."/>
            <person name="Hildebrand F."/>
            <person name="Pallen M.J."/>
        </authorList>
    </citation>
    <scope>NUCLEOTIDE SEQUENCE</scope>
    <source>
        <strain evidence="2">CHK179-7159</strain>
    </source>
</reference>
<feature type="transmembrane region" description="Helical" evidence="1">
    <location>
        <begin position="255"/>
        <end position="276"/>
    </location>
</feature>
<comment type="caution">
    <text evidence="2">The sequence shown here is derived from an EMBL/GenBank/DDBJ whole genome shotgun (WGS) entry which is preliminary data.</text>
</comment>
<protein>
    <recommendedName>
        <fullName evidence="4">Membrane protein 6-pyruvoyl-tetrahydropterin synthase-related domain-containing protein</fullName>
    </recommendedName>
</protein>
<feature type="transmembrane region" description="Helical" evidence="1">
    <location>
        <begin position="162"/>
        <end position="183"/>
    </location>
</feature>
<feature type="transmembrane region" description="Helical" evidence="1">
    <location>
        <begin position="730"/>
        <end position="754"/>
    </location>
</feature>
<keyword evidence="1" id="KW-0812">Transmembrane</keyword>
<evidence type="ECO:0000313" key="3">
    <source>
        <dbReference type="Proteomes" id="UP000886858"/>
    </source>
</evidence>
<reference evidence="2" key="2">
    <citation type="submission" date="2021-04" db="EMBL/GenBank/DDBJ databases">
        <authorList>
            <person name="Gilroy R."/>
        </authorList>
    </citation>
    <scope>NUCLEOTIDE SEQUENCE</scope>
    <source>
        <strain evidence="2">CHK179-7159</strain>
    </source>
</reference>
<dbReference type="InterPro" id="IPR046671">
    <property type="entry name" value="DUF6541"/>
</dbReference>
<name>A0A9D2KZR0_9FIRM</name>
<evidence type="ECO:0000313" key="2">
    <source>
        <dbReference type="EMBL" id="HJA92878.1"/>
    </source>
</evidence>
<feature type="transmembrane region" description="Helical" evidence="1">
    <location>
        <begin position="556"/>
        <end position="576"/>
    </location>
</feature>
<feature type="transmembrane region" description="Helical" evidence="1">
    <location>
        <begin position="489"/>
        <end position="506"/>
    </location>
</feature>
<dbReference type="Proteomes" id="UP000886858">
    <property type="component" value="Unassembled WGS sequence"/>
</dbReference>
<keyword evidence="1" id="KW-0472">Membrane</keyword>
<proteinExistence type="predicted"/>
<feature type="transmembrane region" description="Helical" evidence="1">
    <location>
        <begin position="283"/>
        <end position="302"/>
    </location>
</feature>
<evidence type="ECO:0000256" key="1">
    <source>
        <dbReference type="SAM" id="Phobius"/>
    </source>
</evidence>
<feature type="transmembrane region" description="Helical" evidence="1">
    <location>
        <begin position="518"/>
        <end position="536"/>
    </location>
</feature>
<feature type="transmembrane region" description="Helical" evidence="1">
    <location>
        <begin position="12"/>
        <end position="30"/>
    </location>
</feature>
<dbReference type="Pfam" id="PF20176">
    <property type="entry name" value="DUF6541"/>
    <property type="match status" value="1"/>
</dbReference>
<evidence type="ECO:0008006" key="4">
    <source>
        <dbReference type="Google" id="ProtNLM"/>
    </source>
</evidence>
<gene>
    <name evidence="2" type="ORF">H9717_07140</name>
</gene>
<organism evidence="2 3">
    <name type="scientific">Candidatus Eisenbergiella merdipullorum</name>
    <dbReference type="NCBI Taxonomy" id="2838553"/>
    <lineage>
        <taxon>Bacteria</taxon>
        <taxon>Bacillati</taxon>
        <taxon>Bacillota</taxon>
        <taxon>Clostridia</taxon>
        <taxon>Lachnospirales</taxon>
        <taxon>Lachnospiraceae</taxon>
        <taxon>Eisenbergiella</taxon>
    </lineage>
</organism>